<sequence length="415" mass="46177">MNLEDLLIFAVTMATLGQIVLSIPLLLADAKQRQTRLPLAAYFLATAVLATGPAFYLLLPAWYGLYIAAVFPAWFLLGPSFYLYVQALTCDSPWKIQGKHLLHFVPAGFGLVITGLILALPSAQRQAIFIDGVEADSGLPLVTVISVFLALIVWVVQSGYYVTRIVTRLSQYRKQLKDLFANNDNRELGWLYALLLLVVSTWILSLLAMMSDLALESTFTSRLEASLSLLLVWSLAYLGLRQKPGFEGRYGDSEALKINPLDDKRTNCSAGDTEETNRETTPSETKKAETGHNKKYQRSALSEEQALRIADKINAAMVQEQLYLDATLSLNKLAQHLAISPNYISQTLNETLDSTFFDFINQWRIKSAKPMIIDNNANVLTIALEVGFNARSSFYKAFKKETGMTPGDFRKSHAG</sequence>
<dbReference type="SUPFAM" id="SSF46689">
    <property type="entry name" value="Homeodomain-like"/>
    <property type="match status" value="1"/>
</dbReference>
<keyword evidence="2" id="KW-0238">DNA-binding</keyword>
<dbReference type="SMART" id="SM00342">
    <property type="entry name" value="HTH_ARAC"/>
    <property type="match status" value="1"/>
</dbReference>
<keyword evidence="5" id="KW-1133">Transmembrane helix</keyword>
<dbReference type="InterPro" id="IPR020449">
    <property type="entry name" value="Tscrpt_reg_AraC-type_HTH"/>
</dbReference>
<evidence type="ECO:0000313" key="8">
    <source>
        <dbReference type="Proteomes" id="UP001215231"/>
    </source>
</evidence>
<protein>
    <submittedName>
        <fullName evidence="7">Helix-turn-helix transcriptional regulator</fullName>
    </submittedName>
</protein>
<dbReference type="PANTHER" id="PTHR43280:SF29">
    <property type="entry name" value="ARAC-FAMILY TRANSCRIPTIONAL REGULATOR"/>
    <property type="match status" value="1"/>
</dbReference>
<dbReference type="Proteomes" id="UP001215231">
    <property type="component" value="Chromosome"/>
</dbReference>
<evidence type="ECO:0000313" key="7">
    <source>
        <dbReference type="EMBL" id="WDE12423.1"/>
    </source>
</evidence>
<dbReference type="PANTHER" id="PTHR43280">
    <property type="entry name" value="ARAC-FAMILY TRANSCRIPTIONAL REGULATOR"/>
    <property type="match status" value="1"/>
</dbReference>
<evidence type="ECO:0000256" key="4">
    <source>
        <dbReference type="SAM" id="MobiDB-lite"/>
    </source>
</evidence>
<feature type="domain" description="HTH araC/xylS-type" evidence="6">
    <location>
        <begin position="307"/>
        <end position="412"/>
    </location>
</feature>
<feature type="transmembrane region" description="Helical" evidence="5">
    <location>
        <begin position="65"/>
        <end position="89"/>
    </location>
</feature>
<proteinExistence type="predicted"/>
<name>A0ABY7VFD7_9GAMM</name>
<dbReference type="EMBL" id="CP059693">
    <property type="protein sequence ID" value="WDE12423.1"/>
    <property type="molecule type" value="Genomic_DNA"/>
</dbReference>
<evidence type="ECO:0000256" key="2">
    <source>
        <dbReference type="ARBA" id="ARBA00023125"/>
    </source>
</evidence>
<evidence type="ECO:0000256" key="5">
    <source>
        <dbReference type="SAM" id="Phobius"/>
    </source>
</evidence>
<dbReference type="RefSeq" id="WP_274052704.1">
    <property type="nucleotide sequence ID" value="NZ_CP059693.1"/>
</dbReference>
<dbReference type="Pfam" id="PF12833">
    <property type="entry name" value="HTH_18"/>
    <property type="match status" value="1"/>
</dbReference>
<feature type="transmembrane region" description="Helical" evidence="5">
    <location>
        <begin position="6"/>
        <end position="27"/>
    </location>
</feature>
<accession>A0ABY7VFD7</accession>
<evidence type="ECO:0000256" key="1">
    <source>
        <dbReference type="ARBA" id="ARBA00023015"/>
    </source>
</evidence>
<evidence type="ECO:0000256" key="3">
    <source>
        <dbReference type="ARBA" id="ARBA00023163"/>
    </source>
</evidence>
<keyword evidence="8" id="KW-1185">Reference proteome</keyword>
<evidence type="ECO:0000259" key="6">
    <source>
        <dbReference type="PROSITE" id="PS01124"/>
    </source>
</evidence>
<feature type="transmembrane region" description="Helical" evidence="5">
    <location>
        <begin position="188"/>
        <end position="211"/>
    </location>
</feature>
<dbReference type="InterPro" id="IPR018060">
    <property type="entry name" value="HTH_AraC"/>
</dbReference>
<keyword evidence="3" id="KW-0804">Transcription</keyword>
<gene>
    <name evidence="7" type="ORF">H3N35_02760</name>
</gene>
<feature type="region of interest" description="Disordered" evidence="4">
    <location>
        <begin position="262"/>
        <end position="299"/>
    </location>
</feature>
<reference evidence="7 8" key="1">
    <citation type="journal article" date="2022" name="Mar. Drugs">
        <title>Bioassay-Guided Fractionation Leads to the Detection of Cholic Acid Generated by the Rare Thalassomonas sp.</title>
        <authorList>
            <person name="Pheiffer F."/>
            <person name="Schneider Y.K."/>
            <person name="Hansen E.H."/>
            <person name="Andersen J.H."/>
            <person name="Isaksson J."/>
            <person name="Busche T."/>
            <person name="R C."/>
            <person name="Kalinowski J."/>
            <person name="Zyl L.V."/>
            <person name="Trindade M."/>
        </authorList>
    </citation>
    <scope>NUCLEOTIDE SEQUENCE [LARGE SCALE GENOMIC DNA]</scope>
    <source>
        <strain evidence="7 8">A5K-61T</strain>
    </source>
</reference>
<dbReference type="InterPro" id="IPR009057">
    <property type="entry name" value="Homeodomain-like_sf"/>
</dbReference>
<feature type="transmembrane region" description="Helical" evidence="5">
    <location>
        <begin position="39"/>
        <end position="59"/>
    </location>
</feature>
<feature type="transmembrane region" description="Helical" evidence="5">
    <location>
        <begin position="101"/>
        <end position="121"/>
    </location>
</feature>
<dbReference type="PROSITE" id="PS01124">
    <property type="entry name" value="HTH_ARAC_FAMILY_2"/>
    <property type="match status" value="1"/>
</dbReference>
<feature type="transmembrane region" description="Helical" evidence="5">
    <location>
        <begin position="141"/>
        <end position="167"/>
    </location>
</feature>
<dbReference type="PROSITE" id="PS00041">
    <property type="entry name" value="HTH_ARAC_FAMILY_1"/>
    <property type="match status" value="1"/>
</dbReference>
<dbReference type="Gene3D" id="1.10.10.60">
    <property type="entry name" value="Homeodomain-like"/>
    <property type="match status" value="2"/>
</dbReference>
<dbReference type="PRINTS" id="PR00032">
    <property type="entry name" value="HTHARAC"/>
</dbReference>
<dbReference type="InterPro" id="IPR018062">
    <property type="entry name" value="HTH_AraC-typ_CS"/>
</dbReference>
<organism evidence="7 8">
    <name type="scientific">Thalassomonas haliotis</name>
    <dbReference type="NCBI Taxonomy" id="485448"/>
    <lineage>
        <taxon>Bacteria</taxon>
        <taxon>Pseudomonadati</taxon>
        <taxon>Pseudomonadota</taxon>
        <taxon>Gammaproteobacteria</taxon>
        <taxon>Alteromonadales</taxon>
        <taxon>Colwelliaceae</taxon>
        <taxon>Thalassomonas</taxon>
    </lineage>
</organism>
<keyword evidence="1" id="KW-0805">Transcription regulation</keyword>
<keyword evidence="5" id="KW-0472">Membrane</keyword>
<keyword evidence="5" id="KW-0812">Transmembrane</keyword>